<dbReference type="PANTHER" id="PTHR11932">
    <property type="entry name" value="CULLIN"/>
    <property type="match status" value="1"/>
</dbReference>
<evidence type="ECO:0000256" key="1">
    <source>
        <dbReference type="ARBA" id="ARBA00006019"/>
    </source>
</evidence>
<comment type="similarity">
    <text evidence="1">Belongs to the cullin family.</text>
</comment>
<organism evidence="3 4">
    <name type="scientific">Camelina sativa</name>
    <name type="common">False flax</name>
    <name type="synonym">Myagrum sativum</name>
    <dbReference type="NCBI Taxonomy" id="90675"/>
    <lineage>
        <taxon>Eukaryota</taxon>
        <taxon>Viridiplantae</taxon>
        <taxon>Streptophyta</taxon>
        <taxon>Embryophyta</taxon>
        <taxon>Tracheophyta</taxon>
        <taxon>Spermatophyta</taxon>
        <taxon>Magnoliopsida</taxon>
        <taxon>eudicotyledons</taxon>
        <taxon>Gunneridae</taxon>
        <taxon>Pentapetalae</taxon>
        <taxon>rosids</taxon>
        <taxon>malvids</taxon>
        <taxon>Brassicales</taxon>
        <taxon>Brassicaceae</taxon>
        <taxon>Camelineae</taxon>
        <taxon>Camelina</taxon>
    </lineage>
</organism>
<dbReference type="Proteomes" id="UP000694864">
    <property type="component" value="Chromosome 8"/>
</dbReference>
<evidence type="ECO:0000313" key="4">
    <source>
        <dbReference type="RefSeq" id="XP_010424645.1"/>
    </source>
</evidence>
<reference evidence="4" key="2">
    <citation type="submission" date="2025-08" db="UniProtKB">
        <authorList>
            <consortium name="RefSeq"/>
        </authorList>
    </citation>
    <scope>IDENTIFICATION</scope>
    <source>
        <tissue evidence="4">Leaf</tissue>
    </source>
</reference>
<accession>A0ABM0TDB5</accession>
<proteinExistence type="inferred from homology"/>
<feature type="domain" description="Cullin N-terminal" evidence="2">
    <location>
        <begin position="45"/>
        <end position="173"/>
    </location>
</feature>
<protein>
    <submittedName>
        <fullName evidence="4">Cullin-like protein 2</fullName>
    </submittedName>
</protein>
<reference evidence="3" key="1">
    <citation type="journal article" date="2014" name="Nat. Commun.">
        <title>The emerging biofuel crop Camelina sativa retains a highly undifferentiated hexaploid genome structure.</title>
        <authorList>
            <person name="Kagale S."/>
            <person name="Koh C."/>
            <person name="Nixon J."/>
            <person name="Bollina V."/>
            <person name="Clarke W.E."/>
            <person name="Tuteja R."/>
            <person name="Spillane C."/>
            <person name="Robinson S.J."/>
            <person name="Links M.G."/>
            <person name="Clarke C."/>
            <person name="Higgins E.E."/>
            <person name="Huebert T."/>
            <person name="Sharpe A.G."/>
            <person name="Parkin I.A."/>
        </authorList>
    </citation>
    <scope>NUCLEOTIDE SEQUENCE [LARGE SCALE GENOMIC DNA]</scope>
    <source>
        <strain evidence="3">cv. DH55</strain>
    </source>
</reference>
<keyword evidence="3" id="KW-1185">Reference proteome</keyword>
<gene>
    <name evidence="4" type="primary">LOC104709783</name>
</gene>
<sequence length="177" mass="21053">MVFSRRENSNLSQVFMDIRESMKTSVAIRLVIPFPLLCGPALHCKETPSKDVRTLIHKEREDKQIDRAIIKNVLDVYVEIEMGKMDRYKQDFERFVLQRTKLYYSEKARSWIEDKEHSFPNYMLKTEECLNKERERAIHYLHFRTVPKLVQALLNQLLVMAPKELQEEEHLGCLALL</sequence>
<dbReference type="InterPro" id="IPR045093">
    <property type="entry name" value="Cullin"/>
</dbReference>
<evidence type="ECO:0000313" key="3">
    <source>
        <dbReference type="Proteomes" id="UP000694864"/>
    </source>
</evidence>
<dbReference type="InterPro" id="IPR016159">
    <property type="entry name" value="Cullin_repeat-like_dom_sf"/>
</dbReference>
<dbReference type="InterPro" id="IPR001373">
    <property type="entry name" value="Cullin_N"/>
</dbReference>
<evidence type="ECO:0000259" key="2">
    <source>
        <dbReference type="Pfam" id="PF00888"/>
    </source>
</evidence>
<name>A0ABM0TDB5_CAMSA</name>
<dbReference type="GeneID" id="104709783"/>
<dbReference type="RefSeq" id="XP_010424645.1">
    <property type="nucleotide sequence ID" value="XM_010426343.1"/>
</dbReference>
<dbReference type="Gene3D" id="1.20.1310.10">
    <property type="entry name" value="Cullin Repeats"/>
    <property type="match status" value="1"/>
</dbReference>
<dbReference type="SUPFAM" id="SSF74788">
    <property type="entry name" value="Cullin repeat-like"/>
    <property type="match status" value="1"/>
</dbReference>
<dbReference type="Pfam" id="PF00888">
    <property type="entry name" value="Cullin"/>
    <property type="match status" value="1"/>
</dbReference>